<feature type="region of interest" description="Disordered" evidence="1">
    <location>
        <begin position="179"/>
        <end position="209"/>
    </location>
</feature>
<evidence type="ECO:0000313" key="3">
    <source>
        <dbReference type="Proteomes" id="UP001176941"/>
    </source>
</evidence>
<name>A0ABN8ZZN7_RANTA</name>
<reference evidence="2" key="1">
    <citation type="submission" date="2023-04" db="EMBL/GenBank/DDBJ databases">
        <authorList>
            <consortium name="ELIXIR-Norway"/>
        </authorList>
    </citation>
    <scope>NUCLEOTIDE SEQUENCE [LARGE SCALE GENOMIC DNA]</scope>
</reference>
<dbReference type="Proteomes" id="UP001176941">
    <property type="component" value="Chromosome 7"/>
</dbReference>
<keyword evidence="3" id="KW-1185">Reference proteome</keyword>
<accession>A0ABN8ZZN7</accession>
<gene>
    <name evidence="2" type="ORF">MRATA1EN1_LOCUS27203</name>
</gene>
<organism evidence="2 3">
    <name type="scientific">Rangifer tarandus platyrhynchus</name>
    <name type="common">Svalbard reindeer</name>
    <dbReference type="NCBI Taxonomy" id="3082113"/>
    <lineage>
        <taxon>Eukaryota</taxon>
        <taxon>Metazoa</taxon>
        <taxon>Chordata</taxon>
        <taxon>Craniata</taxon>
        <taxon>Vertebrata</taxon>
        <taxon>Euteleostomi</taxon>
        <taxon>Mammalia</taxon>
        <taxon>Eutheria</taxon>
        <taxon>Laurasiatheria</taxon>
        <taxon>Artiodactyla</taxon>
        <taxon>Ruminantia</taxon>
        <taxon>Pecora</taxon>
        <taxon>Cervidae</taxon>
        <taxon>Odocoileinae</taxon>
        <taxon>Rangifer</taxon>
    </lineage>
</organism>
<feature type="region of interest" description="Disordered" evidence="1">
    <location>
        <begin position="1"/>
        <end position="31"/>
    </location>
</feature>
<evidence type="ECO:0000313" key="2">
    <source>
        <dbReference type="EMBL" id="CAI9178241.1"/>
    </source>
</evidence>
<evidence type="ECO:0000256" key="1">
    <source>
        <dbReference type="SAM" id="MobiDB-lite"/>
    </source>
</evidence>
<dbReference type="EMBL" id="OX459943">
    <property type="protein sequence ID" value="CAI9178241.1"/>
    <property type="molecule type" value="Genomic_DNA"/>
</dbReference>
<feature type="region of interest" description="Disordered" evidence="1">
    <location>
        <begin position="50"/>
        <end position="89"/>
    </location>
</feature>
<proteinExistence type="predicted"/>
<sequence>MWEQGDTACSHPILGKGKVNESTGSCEPADQGSRWLAGQAAAAGLQMARQRVPAPGSSLGQGDRRGLPECVSQSHARRAPGRRGEGRWARHCPRHREGAQLIIMKQLLPKFTAFGARLRGSGPDRGPRAFCTARPLPVLQRELPRPPAFPGASRAPACGTPPSPARLLRTRGCRLGERTLEPKPCGQRLLPSPGALCPGAGPAKPDSLG</sequence>
<protein>
    <submittedName>
        <fullName evidence="2">Uncharacterized protein</fullName>
    </submittedName>
</protein>